<keyword evidence="11 19" id="KW-0548">Nucleotidyltransferase</keyword>
<evidence type="ECO:0000256" key="15">
    <source>
        <dbReference type="ARBA" id="ARBA00032176"/>
    </source>
</evidence>
<keyword evidence="9" id="KW-0288">FMN</keyword>
<evidence type="ECO:0000256" key="13">
    <source>
        <dbReference type="ARBA" id="ARBA00022827"/>
    </source>
</evidence>
<dbReference type="AlphaFoldDB" id="A0A4P7CUQ4"/>
<dbReference type="GO" id="GO:0009398">
    <property type="term" value="P:FMN biosynthetic process"/>
    <property type="evidence" value="ECO:0007669"/>
    <property type="project" value="TreeGrafter"/>
</dbReference>
<comment type="pathway">
    <text evidence="3">Cofactor biosynthesis; FMN biosynthesis; FMN from riboflavin (ATP route): step 1/1.</text>
</comment>
<dbReference type="Proteomes" id="UP000295727">
    <property type="component" value="Chromosome 2"/>
</dbReference>
<evidence type="ECO:0000256" key="4">
    <source>
        <dbReference type="ARBA" id="ARBA00010214"/>
    </source>
</evidence>
<dbReference type="GO" id="GO:0008531">
    <property type="term" value="F:riboflavin kinase activity"/>
    <property type="evidence" value="ECO:0007669"/>
    <property type="project" value="UniProtKB-EC"/>
</dbReference>
<evidence type="ECO:0000256" key="14">
    <source>
        <dbReference type="ARBA" id="ARBA00022840"/>
    </source>
</evidence>
<dbReference type="EC" id="2.7.7.2" evidence="6"/>
<dbReference type="RefSeq" id="WP_134752964.1">
    <property type="nucleotide sequence ID" value="NZ_CP038149.1"/>
</dbReference>
<keyword evidence="12" id="KW-0547">Nucleotide-binding</keyword>
<comment type="pathway">
    <text evidence="2">Cofactor biosynthesis; FAD biosynthesis; FAD from FMN: step 1/1.</text>
</comment>
<evidence type="ECO:0000313" key="20">
    <source>
        <dbReference type="Proteomes" id="UP000295727"/>
    </source>
</evidence>
<dbReference type="GO" id="GO:0003919">
    <property type="term" value="F:FMN adenylyltransferase activity"/>
    <property type="evidence" value="ECO:0007669"/>
    <property type="project" value="UniProtKB-EC"/>
</dbReference>
<dbReference type="FunFam" id="3.40.50.620:FF:000021">
    <property type="entry name" value="Riboflavin biosynthesis protein"/>
    <property type="match status" value="1"/>
</dbReference>
<dbReference type="OrthoDB" id="9803667at2"/>
<keyword evidence="13" id="KW-0274">FAD</keyword>
<evidence type="ECO:0000256" key="11">
    <source>
        <dbReference type="ARBA" id="ARBA00022695"/>
    </source>
</evidence>
<organism evidence="19 20">
    <name type="scientific">Paraburkholderia pallida</name>
    <dbReference type="NCBI Taxonomy" id="2547399"/>
    <lineage>
        <taxon>Bacteria</taxon>
        <taxon>Pseudomonadati</taxon>
        <taxon>Pseudomonadota</taxon>
        <taxon>Betaproteobacteria</taxon>
        <taxon>Burkholderiales</taxon>
        <taxon>Burkholderiaceae</taxon>
        <taxon>Paraburkholderia</taxon>
    </lineage>
</organism>
<evidence type="ECO:0000256" key="7">
    <source>
        <dbReference type="ARBA" id="ARBA00018483"/>
    </source>
</evidence>
<evidence type="ECO:0000256" key="5">
    <source>
        <dbReference type="ARBA" id="ARBA00012105"/>
    </source>
</evidence>
<dbReference type="EMBL" id="CP038149">
    <property type="protein sequence ID" value="QBQ99848.1"/>
    <property type="molecule type" value="Genomic_DNA"/>
</dbReference>
<sequence length="272" mass="30267">MNTMKRGCVISIGVFDGVHRGHRRVLEMLRETAKRYRVPAVVVTFDPHPRRVLQPDKALPLLVSVQRRLDLLASTGCVDRVLLIPFDQSRREQTADDFVQRTLVEELGMRALVVGQNFVCGKARAGTVEYLARLGECADFSVYPVPLHTAFDDQNSEAASSTVIRRLILDGDVRRSTRLLGRYHELECNVGVSGEMLLPAEMCIPRVGQYSVLLRSRDGVTLPECVSIRSEGGIRRCFASSVDFERGAQVTVQFVDAIERVGQARLSAPITT</sequence>
<feature type="domain" description="FAD synthetase" evidence="18">
    <location>
        <begin position="4"/>
        <end position="150"/>
    </location>
</feature>
<evidence type="ECO:0000256" key="6">
    <source>
        <dbReference type="ARBA" id="ARBA00012393"/>
    </source>
</evidence>
<dbReference type="PANTHER" id="PTHR22749:SF6">
    <property type="entry name" value="RIBOFLAVIN KINASE"/>
    <property type="match status" value="1"/>
</dbReference>
<evidence type="ECO:0000256" key="9">
    <source>
        <dbReference type="ARBA" id="ARBA00022643"/>
    </source>
</evidence>
<evidence type="ECO:0000313" key="19">
    <source>
        <dbReference type="EMBL" id="QBQ99848.1"/>
    </source>
</evidence>
<dbReference type="KEGG" id="ppai:E1956_22220"/>
<dbReference type="Gene3D" id="3.40.50.620">
    <property type="entry name" value="HUPs"/>
    <property type="match status" value="1"/>
</dbReference>
<comment type="function">
    <text evidence="1">Catalyzes the phosphorylation of riboflavin to FMN followed by the adenylation of FMN to FAD.</text>
</comment>
<dbReference type="Pfam" id="PF06574">
    <property type="entry name" value="FAD_syn"/>
    <property type="match status" value="1"/>
</dbReference>
<dbReference type="EC" id="2.7.1.26" evidence="5"/>
<dbReference type="UniPathway" id="UPA00277">
    <property type="reaction ID" value="UER00407"/>
</dbReference>
<comment type="catalytic activity">
    <reaction evidence="16">
        <text>riboflavin + ATP = FMN + ADP + H(+)</text>
        <dbReference type="Rhea" id="RHEA:14357"/>
        <dbReference type="ChEBI" id="CHEBI:15378"/>
        <dbReference type="ChEBI" id="CHEBI:30616"/>
        <dbReference type="ChEBI" id="CHEBI:57986"/>
        <dbReference type="ChEBI" id="CHEBI:58210"/>
        <dbReference type="ChEBI" id="CHEBI:456216"/>
        <dbReference type="EC" id="2.7.1.26"/>
    </reaction>
</comment>
<keyword evidence="8" id="KW-0285">Flavoprotein</keyword>
<dbReference type="PANTHER" id="PTHR22749">
    <property type="entry name" value="RIBOFLAVIN KINASE/FMN ADENYLYLTRANSFERASE"/>
    <property type="match status" value="1"/>
</dbReference>
<keyword evidence="10 19" id="KW-0808">Transferase</keyword>
<evidence type="ECO:0000256" key="10">
    <source>
        <dbReference type="ARBA" id="ARBA00022679"/>
    </source>
</evidence>
<evidence type="ECO:0000256" key="12">
    <source>
        <dbReference type="ARBA" id="ARBA00022741"/>
    </source>
</evidence>
<keyword evidence="14" id="KW-0067">ATP-binding</keyword>
<name>A0A4P7CUQ4_9BURK</name>
<dbReference type="InterPro" id="IPR023468">
    <property type="entry name" value="Riboflavin_kinase"/>
</dbReference>
<evidence type="ECO:0000256" key="1">
    <source>
        <dbReference type="ARBA" id="ARBA00002121"/>
    </source>
</evidence>
<dbReference type="CDD" id="cd02064">
    <property type="entry name" value="FAD_synthetase_N"/>
    <property type="match status" value="1"/>
</dbReference>
<accession>A0A4P7CUQ4</accession>
<dbReference type="GO" id="GO:0006747">
    <property type="term" value="P:FAD biosynthetic process"/>
    <property type="evidence" value="ECO:0007669"/>
    <property type="project" value="UniProtKB-UniPathway"/>
</dbReference>
<gene>
    <name evidence="19" type="ORF">E1956_22220</name>
</gene>
<dbReference type="InterPro" id="IPR015864">
    <property type="entry name" value="FAD_synthase"/>
</dbReference>
<comment type="catalytic activity">
    <reaction evidence="17">
        <text>FMN + ATP + H(+) = FAD + diphosphate</text>
        <dbReference type="Rhea" id="RHEA:17237"/>
        <dbReference type="ChEBI" id="CHEBI:15378"/>
        <dbReference type="ChEBI" id="CHEBI:30616"/>
        <dbReference type="ChEBI" id="CHEBI:33019"/>
        <dbReference type="ChEBI" id="CHEBI:57692"/>
        <dbReference type="ChEBI" id="CHEBI:58210"/>
        <dbReference type="EC" id="2.7.7.2"/>
    </reaction>
</comment>
<protein>
    <recommendedName>
        <fullName evidence="7">Bifunctional riboflavin kinase/FMN adenylyltransferase</fullName>
        <ecNumber evidence="5">2.7.1.26</ecNumber>
        <ecNumber evidence="6">2.7.7.2</ecNumber>
    </recommendedName>
    <alternativeName>
        <fullName evidence="15">Riboflavin biosynthesis protein RibF</fullName>
    </alternativeName>
</protein>
<evidence type="ECO:0000256" key="8">
    <source>
        <dbReference type="ARBA" id="ARBA00022630"/>
    </source>
</evidence>
<keyword evidence="20" id="KW-1185">Reference proteome</keyword>
<dbReference type="GO" id="GO:0009231">
    <property type="term" value="P:riboflavin biosynthetic process"/>
    <property type="evidence" value="ECO:0007669"/>
    <property type="project" value="InterPro"/>
</dbReference>
<evidence type="ECO:0000256" key="16">
    <source>
        <dbReference type="ARBA" id="ARBA00047880"/>
    </source>
</evidence>
<evidence type="ECO:0000259" key="18">
    <source>
        <dbReference type="Pfam" id="PF06574"/>
    </source>
</evidence>
<comment type="similarity">
    <text evidence="4">Belongs to the RibF family.</text>
</comment>
<reference evidence="19 20" key="1">
    <citation type="submission" date="2019-03" db="EMBL/GenBank/DDBJ databases">
        <title>Paraburkholderia sp. 7MH5, isolated from subtropical forest soil.</title>
        <authorList>
            <person name="Gao Z.-H."/>
            <person name="Qiu L.-H."/>
        </authorList>
    </citation>
    <scope>NUCLEOTIDE SEQUENCE [LARGE SCALE GENOMIC DNA]</scope>
    <source>
        <strain evidence="19 20">7MH5</strain>
    </source>
</reference>
<dbReference type="GO" id="GO:0005524">
    <property type="term" value="F:ATP binding"/>
    <property type="evidence" value="ECO:0007669"/>
    <property type="project" value="UniProtKB-KW"/>
</dbReference>
<dbReference type="SUPFAM" id="SSF52374">
    <property type="entry name" value="Nucleotidylyl transferase"/>
    <property type="match status" value="1"/>
</dbReference>
<proteinExistence type="inferred from homology"/>
<dbReference type="InterPro" id="IPR014729">
    <property type="entry name" value="Rossmann-like_a/b/a_fold"/>
</dbReference>
<evidence type="ECO:0000256" key="17">
    <source>
        <dbReference type="ARBA" id="ARBA00049494"/>
    </source>
</evidence>
<evidence type="ECO:0000256" key="2">
    <source>
        <dbReference type="ARBA" id="ARBA00004726"/>
    </source>
</evidence>
<evidence type="ECO:0000256" key="3">
    <source>
        <dbReference type="ARBA" id="ARBA00005201"/>
    </source>
</evidence>